<reference evidence="5 6" key="1">
    <citation type="submission" date="2023-10" db="EMBL/GenBank/DDBJ databases">
        <title>Chromosome-scale genome assembly provides insights into flower coloration mechanisms of Canna indica.</title>
        <authorList>
            <person name="Li C."/>
        </authorList>
    </citation>
    <scope>NUCLEOTIDE SEQUENCE [LARGE SCALE GENOMIC DNA]</scope>
    <source>
        <tissue evidence="5">Flower</tissue>
    </source>
</reference>
<dbReference type="GO" id="GO:0005634">
    <property type="term" value="C:nucleus"/>
    <property type="evidence" value="ECO:0007669"/>
    <property type="project" value="UniProtKB-ARBA"/>
</dbReference>
<dbReference type="InterPro" id="IPR044759">
    <property type="entry name" value="bZIP_RF2"/>
</dbReference>
<feature type="coiled-coil region" evidence="3">
    <location>
        <begin position="260"/>
        <end position="287"/>
    </location>
</feature>
<keyword evidence="1" id="KW-0805">Transcription regulation</keyword>
<evidence type="ECO:0000256" key="1">
    <source>
        <dbReference type="ARBA" id="ARBA00023015"/>
    </source>
</evidence>
<evidence type="ECO:0008006" key="7">
    <source>
        <dbReference type="Google" id="ProtNLM"/>
    </source>
</evidence>
<protein>
    <recommendedName>
        <fullName evidence="7">BZIP domain-containing protein</fullName>
    </recommendedName>
</protein>
<dbReference type="InterPro" id="IPR046347">
    <property type="entry name" value="bZIP_sf"/>
</dbReference>
<accession>A0AAQ3QRH9</accession>
<dbReference type="SUPFAM" id="SSF57959">
    <property type="entry name" value="Leucine zipper domain"/>
    <property type="match status" value="1"/>
</dbReference>
<dbReference type="CDD" id="cd14703">
    <property type="entry name" value="bZIP_plant_RF2"/>
    <property type="match status" value="1"/>
</dbReference>
<feature type="compositionally biased region" description="Basic and acidic residues" evidence="4">
    <location>
        <begin position="221"/>
        <end position="235"/>
    </location>
</feature>
<evidence type="ECO:0000256" key="3">
    <source>
        <dbReference type="SAM" id="Coils"/>
    </source>
</evidence>
<dbReference type="PANTHER" id="PTHR46835">
    <property type="entry name" value="BASIC-LEUCINE ZIPPER (BZIP) TRANSCRIPTION FACTOR FAMILY PROTEIN-RELATED"/>
    <property type="match status" value="1"/>
</dbReference>
<keyword evidence="3" id="KW-0175">Coiled coil</keyword>
<organism evidence="5 6">
    <name type="scientific">Canna indica</name>
    <name type="common">Indian-shot</name>
    <dbReference type="NCBI Taxonomy" id="4628"/>
    <lineage>
        <taxon>Eukaryota</taxon>
        <taxon>Viridiplantae</taxon>
        <taxon>Streptophyta</taxon>
        <taxon>Embryophyta</taxon>
        <taxon>Tracheophyta</taxon>
        <taxon>Spermatophyta</taxon>
        <taxon>Magnoliopsida</taxon>
        <taxon>Liliopsida</taxon>
        <taxon>Zingiberales</taxon>
        <taxon>Cannaceae</taxon>
        <taxon>Canna</taxon>
    </lineage>
</organism>
<evidence type="ECO:0000256" key="4">
    <source>
        <dbReference type="SAM" id="MobiDB-lite"/>
    </source>
</evidence>
<evidence type="ECO:0000313" key="5">
    <source>
        <dbReference type="EMBL" id="WOL18778.1"/>
    </source>
</evidence>
<feature type="region of interest" description="Disordered" evidence="4">
    <location>
        <begin position="199"/>
        <end position="255"/>
    </location>
</feature>
<keyword evidence="6" id="KW-1185">Reference proteome</keyword>
<dbReference type="AlphaFoldDB" id="A0AAQ3QRH9"/>
<dbReference type="Proteomes" id="UP001327560">
    <property type="component" value="Chromosome 9"/>
</dbReference>
<dbReference type="EMBL" id="CP136898">
    <property type="protein sequence ID" value="WOL18778.1"/>
    <property type="molecule type" value="Genomic_DNA"/>
</dbReference>
<evidence type="ECO:0000313" key="6">
    <source>
        <dbReference type="Proteomes" id="UP001327560"/>
    </source>
</evidence>
<evidence type="ECO:0000256" key="2">
    <source>
        <dbReference type="ARBA" id="ARBA00023163"/>
    </source>
</evidence>
<name>A0AAQ3QRH9_9LILI</name>
<gene>
    <name evidence="5" type="ORF">Cni_G27575</name>
</gene>
<dbReference type="InterPro" id="IPR044797">
    <property type="entry name" value="At4g06598-like"/>
</dbReference>
<proteinExistence type="predicted"/>
<keyword evidence="2" id="KW-0804">Transcription</keyword>
<dbReference type="GO" id="GO:0003700">
    <property type="term" value="F:DNA-binding transcription factor activity"/>
    <property type="evidence" value="ECO:0007669"/>
    <property type="project" value="InterPro"/>
</dbReference>
<dbReference type="PANTHER" id="PTHR46835:SF3">
    <property type="entry name" value="BASIC-LEUCINE ZIPPER (BZIP) TRANSCRIPTION FACTOR FAMILY PROTEIN"/>
    <property type="match status" value="1"/>
</dbReference>
<sequence>MRFGLHFPREGLDCVIMPNLQEPPNFGDLQCSGRHSCPSPIGLIPTATTFCADYSSPSFLGPRGEPNDREGFSLHQYAPPASLLVEEEPSWLRDLLNEPETPLSRGAHRRSSSDSFAYLGRSSASRNVDNLVQDDKHQTVTGMAWGSQQLDFSKDIQQASYNIDVGSLGRIQSTGLEFSMKTYSSSSLSSAKDNFVLPGSSSAMKKPDVSPSNVKDSQMQEEYRRDVAGSSDKIEGSQAKHSQSEMETNRAKRQFAQRSRVRKLQYISELERNVQALQAEGLEFKAQLQFLDQQNLLLSLENKTLKQRLDCLVHDHLLKCYQHEMLGQEISRLRALYHHHQQQQQQSPCPAHRRTRSTDIESQLAKLSLNGNAPLYN</sequence>
<feature type="region of interest" description="Disordered" evidence="4">
    <location>
        <begin position="338"/>
        <end position="357"/>
    </location>
</feature>